<organism evidence="3 4">
    <name type="scientific">Malassezia furfur</name>
    <name type="common">Pityriasis versicolor infection agent</name>
    <name type="synonym">Pityrosporum furfur</name>
    <dbReference type="NCBI Taxonomy" id="55194"/>
    <lineage>
        <taxon>Eukaryota</taxon>
        <taxon>Fungi</taxon>
        <taxon>Dikarya</taxon>
        <taxon>Basidiomycota</taxon>
        <taxon>Ustilaginomycotina</taxon>
        <taxon>Malasseziomycetes</taxon>
        <taxon>Malasseziales</taxon>
        <taxon>Malasseziaceae</taxon>
        <taxon>Malassezia</taxon>
    </lineage>
</organism>
<dbReference type="CDD" id="cd20268">
    <property type="entry name" value="Complex1_LYR_SDHAF1_LYRM8"/>
    <property type="match status" value="1"/>
</dbReference>
<dbReference type="EMBL" id="CP046236">
    <property type="protein sequence ID" value="WFD48230.1"/>
    <property type="molecule type" value="Genomic_DNA"/>
</dbReference>
<evidence type="ECO:0000313" key="4">
    <source>
        <dbReference type="Proteomes" id="UP000818624"/>
    </source>
</evidence>
<proteinExistence type="predicted"/>
<dbReference type="InterPro" id="IPR045295">
    <property type="entry name" value="Complex1_LYR_SDHAF1_LYRM8"/>
</dbReference>
<evidence type="ECO:0000313" key="3">
    <source>
        <dbReference type="EMBL" id="WFD48230.1"/>
    </source>
</evidence>
<name>A0ABY8EUX5_MALFU</name>
<sequence>MKRYSQSQKAVFALYRKGLRLIRTKPEDARHEFLLYLRHFFRHPQQGGGVSKRDFTTVEYMMRRGSRMIETFFANPNTKHVQLSGPVMQEMEALGLASRWHTRPKMTK</sequence>
<comment type="subcellular location">
    <subcellularLocation>
        <location evidence="1">Mitochondrion</location>
    </subcellularLocation>
</comment>
<dbReference type="Proteomes" id="UP000818624">
    <property type="component" value="Chromosome 3"/>
</dbReference>
<keyword evidence="2" id="KW-0496">Mitochondrion</keyword>
<evidence type="ECO:0000256" key="1">
    <source>
        <dbReference type="ARBA" id="ARBA00004173"/>
    </source>
</evidence>
<gene>
    <name evidence="3" type="ORF">GLX27_002898</name>
</gene>
<evidence type="ECO:0000256" key="2">
    <source>
        <dbReference type="ARBA" id="ARBA00023128"/>
    </source>
</evidence>
<reference evidence="3 4" key="1">
    <citation type="journal article" date="2020" name="Elife">
        <title>Loss of centromere function drives karyotype evolution in closely related Malassezia species.</title>
        <authorList>
            <person name="Sankaranarayanan S.R."/>
            <person name="Ianiri G."/>
            <person name="Coelho M.A."/>
            <person name="Reza M.H."/>
            <person name="Thimmappa B.C."/>
            <person name="Ganguly P."/>
            <person name="Vadnala R.N."/>
            <person name="Sun S."/>
            <person name="Siddharthan R."/>
            <person name="Tellgren-Roth C."/>
            <person name="Dawson T.L."/>
            <person name="Heitman J."/>
            <person name="Sanyal K."/>
        </authorList>
    </citation>
    <scope>NUCLEOTIDE SEQUENCE [LARGE SCALE GENOMIC DNA]</scope>
    <source>
        <strain evidence="3">CBS14141</strain>
    </source>
</reference>
<protein>
    <recommendedName>
        <fullName evidence="5">Succinate dehydrogenase assembly factor 1, mitochondrial</fullName>
    </recommendedName>
</protein>
<keyword evidence="4" id="KW-1185">Reference proteome</keyword>
<accession>A0ABY8EUX5</accession>
<evidence type="ECO:0008006" key="5">
    <source>
        <dbReference type="Google" id="ProtNLM"/>
    </source>
</evidence>